<keyword evidence="3" id="KW-1185">Reference proteome</keyword>
<comment type="caution">
    <text evidence="2">The sequence shown here is derived from an EMBL/GenBank/DDBJ whole genome shotgun (WGS) entry which is preliminary data.</text>
</comment>
<feature type="compositionally biased region" description="Basic residues" evidence="1">
    <location>
        <begin position="65"/>
        <end position="77"/>
    </location>
</feature>
<sequence>MAGVPDTVDCPDCGAPASRRISIPRLSRTGSPAFQLMDSTRRSAESPDVVASIPSAGGPPADSRHTHHPLHQKLPRP</sequence>
<dbReference type="Proteomes" id="UP001484097">
    <property type="component" value="Unassembled WGS sequence"/>
</dbReference>
<evidence type="ECO:0000256" key="1">
    <source>
        <dbReference type="SAM" id="MobiDB-lite"/>
    </source>
</evidence>
<proteinExistence type="predicted"/>
<name>A0ABV0IJ23_9MICC</name>
<evidence type="ECO:0000313" key="2">
    <source>
        <dbReference type="EMBL" id="MEO9248146.1"/>
    </source>
</evidence>
<dbReference type="EMBL" id="JBDXMX010000004">
    <property type="protein sequence ID" value="MEO9248146.1"/>
    <property type="molecule type" value="Genomic_DNA"/>
</dbReference>
<accession>A0ABV0IJ23</accession>
<feature type="region of interest" description="Disordered" evidence="1">
    <location>
        <begin position="1"/>
        <end position="77"/>
    </location>
</feature>
<gene>
    <name evidence="2" type="ORF">ABDK96_10675</name>
</gene>
<protein>
    <submittedName>
        <fullName evidence="2">Zinc ribbon domain-containing protein</fullName>
    </submittedName>
</protein>
<organism evidence="2 3">
    <name type="scientific">Citricoccus nitrophenolicus</name>
    <dbReference type="NCBI Taxonomy" id="863575"/>
    <lineage>
        <taxon>Bacteria</taxon>
        <taxon>Bacillati</taxon>
        <taxon>Actinomycetota</taxon>
        <taxon>Actinomycetes</taxon>
        <taxon>Micrococcales</taxon>
        <taxon>Micrococcaceae</taxon>
        <taxon>Citricoccus</taxon>
    </lineage>
</organism>
<evidence type="ECO:0000313" key="3">
    <source>
        <dbReference type="Proteomes" id="UP001484097"/>
    </source>
</evidence>
<dbReference type="RefSeq" id="WP_347920948.1">
    <property type="nucleotide sequence ID" value="NZ_JBDXMX010000004.1"/>
</dbReference>
<reference evidence="2 3" key="1">
    <citation type="submission" date="2024-05" db="EMBL/GenBank/DDBJ databases">
        <authorList>
            <person name="Yi C."/>
        </authorList>
    </citation>
    <scope>NUCLEOTIDE SEQUENCE [LARGE SCALE GENOMIC DNA]</scope>
    <source>
        <strain evidence="2 3">XS13</strain>
    </source>
</reference>